<accession>A0ABQ4X7E9</accession>
<organism evidence="2 3">
    <name type="scientific">Tanacetum coccineum</name>
    <dbReference type="NCBI Taxonomy" id="301880"/>
    <lineage>
        <taxon>Eukaryota</taxon>
        <taxon>Viridiplantae</taxon>
        <taxon>Streptophyta</taxon>
        <taxon>Embryophyta</taxon>
        <taxon>Tracheophyta</taxon>
        <taxon>Spermatophyta</taxon>
        <taxon>Magnoliopsida</taxon>
        <taxon>eudicotyledons</taxon>
        <taxon>Gunneridae</taxon>
        <taxon>Pentapetalae</taxon>
        <taxon>asterids</taxon>
        <taxon>campanulids</taxon>
        <taxon>Asterales</taxon>
        <taxon>Asteraceae</taxon>
        <taxon>Asteroideae</taxon>
        <taxon>Anthemideae</taxon>
        <taxon>Anthemidinae</taxon>
        <taxon>Tanacetum</taxon>
    </lineage>
</organism>
<evidence type="ECO:0000313" key="3">
    <source>
        <dbReference type="Proteomes" id="UP001151760"/>
    </source>
</evidence>
<feature type="domain" description="Retrovirus-related Pol polyprotein from transposon TNT 1-94-like beta-barrel" evidence="1">
    <location>
        <begin position="118"/>
        <end position="175"/>
    </location>
</feature>
<protein>
    <recommendedName>
        <fullName evidence="1">Retrovirus-related Pol polyprotein from transposon TNT 1-94-like beta-barrel domain-containing protein</fullName>
    </recommendedName>
</protein>
<evidence type="ECO:0000259" key="1">
    <source>
        <dbReference type="Pfam" id="PF22936"/>
    </source>
</evidence>
<sequence length="244" mass="27353">MDYYNLSNIQVPILNPEASNANLVNWSMHGESYLSRRHQSEVLEEAYESEVKRTSSSTTNSHNVAFLCSSSTNSATRAVNTAQGVNTSSTHGAVDSSTTVEKFSDVGNLQQDLKDKGVIDSGCSRHMIGNRSYLTDYKEIDERICCFEENSKMRENYWESVSRMYDKKNNVLFTDTACVVQSPDLKLTDENHVLLKVPRKDNMYSVDLKNVVPQGCLTCLFAKATPDESNLWALGGMDYVNSKK</sequence>
<dbReference type="EMBL" id="BQNB010009270">
    <property type="protein sequence ID" value="GJS61166.1"/>
    <property type="molecule type" value="Genomic_DNA"/>
</dbReference>
<gene>
    <name evidence="2" type="ORF">Tco_0655950</name>
</gene>
<dbReference type="Proteomes" id="UP001151760">
    <property type="component" value="Unassembled WGS sequence"/>
</dbReference>
<proteinExistence type="predicted"/>
<reference evidence="2" key="2">
    <citation type="submission" date="2022-01" db="EMBL/GenBank/DDBJ databases">
        <authorList>
            <person name="Yamashiro T."/>
            <person name="Shiraishi A."/>
            <person name="Satake H."/>
            <person name="Nakayama K."/>
        </authorList>
    </citation>
    <scope>NUCLEOTIDE SEQUENCE</scope>
</reference>
<reference evidence="2" key="1">
    <citation type="journal article" date="2022" name="Int. J. Mol. Sci.">
        <title>Draft Genome of Tanacetum Coccineum: Genomic Comparison of Closely Related Tanacetum-Family Plants.</title>
        <authorList>
            <person name="Yamashiro T."/>
            <person name="Shiraishi A."/>
            <person name="Nakayama K."/>
            <person name="Satake H."/>
        </authorList>
    </citation>
    <scope>NUCLEOTIDE SEQUENCE</scope>
</reference>
<evidence type="ECO:0000313" key="2">
    <source>
        <dbReference type="EMBL" id="GJS61166.1"/>
    </source>
</evidence>
<keyword evidence="3" id="KW-1185">Reference proteome</keyword>
<dbReference type="Pfam" id="PF22936">
    <property type="entry name" value="Pol_BBD"/>
    <property type="match status" value="1"/>
</dbReference>
<comment type="caution">
    <text evidence="2">The sequence shown here is derived from an EMBL/GenBank/DDBJ whole genome shotgun (WGS) entry which is preliminary data.</text>
</comment>
<dbReference type="InterPro" id="IPR054722">
    <property type="entry name" value="PolX-like_BBD"/>
</dbReference>
<name>A0ABQ4X7E9_9ASTR</name>